<dbReference type="InterPro" id="IPR016162">
    <property type="entry name" value="Ald_DH_N"/>
</dbReference>
<comment type="similarity">
    <text evidence="7">Belongs to the gamma-glutamyl phosphate reductase family.</text>
</comment>
<evidence type="ECO:0000256" key="7">
    <source>
        <dbReference type="HAMAP-Rule" id="MF_00412"/>
    </source>
</evidence>
<dbReference type="GO" id="GO:0050661">
    <property type="term" value="F:NADP binding"/>
    <property type="evidence" value="ECO:0007669"/>
    <property type="project" value="InterPro"/>
</dbReference>
<organism evidence="9 10">
    <name type="scientific">Thalassospira xiamenensis</name>
    <dbReference type="NCBI Taxonomy" id="220697"/>
    <lineage>
        <taxon>Bacteria</taxon>
        <taxon>Pseudomonadati</taxon>
        <taxon>Pseudomonadota</taxon>
        <taxon>Alphaproteobacteria</taxon>
        <taxon>Rhodospirillales</taxon>
        <taxon>Thalassospiraceae</taxon>
        <taxon>Thalassospira</taxon>
    </lineage>
</organism>
<evidence type="ECO:0000256" key="2">
    <source>
        <dbReference type="ARBA" id="ARBA00022605"/>
    </source>
</evidence>
<dbReference type="GO" id="GO:0004350">
    <property type="term" value="F:glutamate-5-semialdehyde dehydrogenase activity"/>
    <property type="evidence" value="ECO:0007669"/>
    <property type="project" value="UniProtKB-UniRule"/>
</dbReference>
<sequence>MTALASIENQNIAALMRDMGINAREASLKLAQVPSEPKTAALKAAARKLRENADVILAANARDMEAGRAKGLTPALLDRLALDPTRIESMASGVEAVADLPDPVGRELARWSPERNGLDIARVSVPLGVIGIIYESRPNVTADAGAMCIKSGNAAILRGGSESFHSSRAIFDCMLAGILDAGLPEHALQMIPVTDRAAVGEMLKLSDYIDVIVPRGGKSLIARITDESRIPLFKHLEGLCHTYIHASADQSKVVDIVVNAKMRRTGICGATETILIDQAVADNLLPKIAAALADKGCELRGDAHAQKVDARILPATDEDWVTEYLDAIVSIKVINGVNEAVSHINTYGSHHTDAILAEDADATATFLNGVDSGIVIVNASTQFADGGEFGMGAEIGISTGKLHARGPVGVEQLTSYKYIVRGTGQTRP</sequence>
<comment type="catalytic activity">
    <reaction evidence="6 7">
        <text>L-glutamate 5-semialdehyde + phosphate + NADP(+) = L-glutamyl 5-phosphate + NADPH + H(+)</text>
        <dbReference type="Rhea" id="RHEA:19541"/>
        <dbReference type="ChEBI" id="CHEBI:15378"/>
        <dbReference type="ChEBI" id="CHEBI:43474"/>
        <dbReference type="ChEBI" id="CHEBI:57783"/>
        <dbReference type="ChEBI" id="CHEBI:58066"/>
        <dbReference type="ChEBI" id="CHEBI:58274"/>
        <dbReference type="ChEBI" id="CHEBI:58349"/>
        <dbReference type="EC" id="1.2.1.41"/>
    </reaction>
</comment>
<keyword evidence="2 7" id="KW-0028">Amino-acid biosynthesis</keyword>
<comment type="subcellular location">
    <subcellularLocation>
        <location evidence="7">Cytoplasm</location>
    </subcellularLocation>
</comment>
<name>A0A285RWY2_9PROT</name>
<dbReference type="RefSeq" id="WP_097051298.1">
    <property type="nucleotide sequence ID" value="NZ_OBMM01000001.1"/>
</dbReference>
<dbReference type="HAMAP" id="MF_00412">
    <property type="entry name" value="ProA"/>
    <property type="match status" value="1"/>
</dbReference>
<dbReference type="Pfam" id="PF00171">
    <property type="entry name" value="Aldedh"/>
    <property type="match status" value="1"/>
</dbReference>
<dbReference type="InterPro" id="IPR000965">
    <property type="entry name" value="GPR_dom"/>
</dbReference>
<gene>
    <name evidence="7" type="primary">proA</name>
    <name evidence="9" type="ORF">SAMN05428964_1011983</name>
</gene>
<comment type="pathway">
    <text evidence="1 7">Amino-acid biosynthesis; L-proline biosynthesis; L-glutamate 5-semialdehyde from L-glutamate: step 2/2.</text>
</comment>
<dbReference type="CDD" id="cd07079">
    <property type="entry name" value="ALDH_F18-19_ProA-GPR"/>
    <property type="match status" value="1"/>
</dbReference>
<protein>
    <recommendedName>
        <fullName evidence="7">Gamma-glutamyl phosphate reductase</fullName>
        <shortName evidence="7">GPR</shortName>
        <ecNumber evidence="7">1.2.1.41</ecNumber>
    </recommendedName>
    <alternativeName>
        <fullName evidence="7">Glutamate-5-semialdehyde dehydrogenase</fullName>
    </alternativeName>
    <alternativeName>
        <fullName evidence="7">Glutamyl-gamma-semialdehyde dehydrogenase</fullName>
        <shortName evidence="7">GSA dehydrogenase</shortName>
    </alternativeName>
</protein>
<dbReference type="PANTHER" id="PTHR11063:SF8">
    <property type="entry name" value="DELTA-1-PYRROLINE-5-CARBOXYLATE SYNTHASE"/>
    <property type="match status" value="1"/>
</dbReference>
<feature type="domain" description="Aldehyde dehydrogenase" evidence="8">
    <location>
        <begin position="22"/>
        <end position="293"/>
    </location>
</feature>
<evidence type="ECO:0000256" key="5">
    <source>
        <dbReference type="ARBA" id="ARBA00023002"/>
    </source>
</evidence>
<dbReference type="InterPro" id="IPR015590">
    <property type="entry name" value="Aldehyde_DH_dom"/>
</dbReference>
<evidence type="ECO:0000313" key="9">
    <source>
        <dbReference type="EMBL" id="SOB96782.1"/>
    </source>
</evidence>
<dbReference type="InterPro" id="IPR012134">
    <property type="entry name" value="Glu-5-SA_DH"/>
</dbReference>
<evidence type="ECO:0000256" key="6">
    <source>
        <dbReference type="ARBA" id="ARBA00049024"/>
    </source>
</evidence>
<dbReference type="NCBIfam" id="TIGR00407">
    <property type="entry name" value="proA"/>
    <property type="match status" value="1"/>
</dbReference>
<dbReference type="EMBL" id="OBMM01000001">
    <property type="protein sequence ID" value="SOB96782.1"/>
    <property type="molecule type" value="Genomic_DNA"/>
</dbReference>
<evidence type="ECO:0000259" key="8">
    <source>
        <dbReference type="Pfam" id="PF00171"/>
    </source>
</evidence>
<dbReference type="EC" id="1.2.1.41" evidence="7"/>
<dbReference type="NCBIfam" id="NF001221">
    <property type="entry name" value="PRK00197.1"/>
    <property type="match status" value="1"/>
</dbReference>
<evidence type="ECO:0000256" key="1">
    <source>
        <dbReference type="ARBA" id="ARBA00004985"/>
    </source>
</evidence>
<proteinExistence type="inferred from homology"/>
<accession>A0A285RWY2</accession>
<dbReference type="AlphaFoldDB" id="A0A285RWY2"/>
<dbReference type="PANTHER" id="PTHR11063">
    <property type="entry name" value="GLUTAMATE SEMIALDEHYDE DEHYDROGENASE"/>
    <property type="match status" value="1"/>
</dbReference>
<dbReference type="InterPro" id="IPR016163">
    <property type="entry name" value="Ald_DH_C"/>
</dbReference>
<reference evidence="9 10" key="1">
    <citation type="submission" date="2017-08" db="EMBL/GenBank/DDBJ databases">
        <authorList>
            <person name="de Groot N.N."/>
        </authorList>
    </citation>
    <scope>NUCLEOTIDE SEQUENCE [LARGE SCALE GENOMIC DNA]</scope>
    <source>
        <strain evidence="9 10">USBA 78</strain>
    </source>
</reference>
<evidence type="ECO:0000313" key="10">
    <source>
        <dbReference type="Proteomes" id="UP000219068"/>
    </source>
</evidence>
<evidence type="ECO:0000256" key="4">
    <source>
        <dbReference type="ARBA" id="ARBA00022857"/>
    </source>
</evidence>
<dbReference type="SUPFAM" id="SSF53720">
    <property type="entry name" value="ALDH-like"/>
    <property type="match status" value="1"/>
</dbReference>
<comment type="function">
    <text evidence="7">Catalyzes the NADPH-dependent reduction of L-glutamate 5-phosphate into L-glutamate 5-semialdehyde and phosphate. The product spontaneously undergoes cyclization to form 1-pyrroline-5-carboxylate.</text>
</comment>
<keyword evidence="3 7" id="KW-0641">Proline biosynthesis</keyword>
<dbReference type="GO" id="GO:0055129">
    <property type="term" value="P:L-proline biosynthetic process"/>
    <property type="evidence" value="ECO:0007669"/>
    <property type="project" value="UniProtKB-UniRule"/>
</dbReference>
<keyword evidence="4 7" id="KW-0521">NADP</keyword>
<evidence type="ECO:0000256" key="3">
    <source>
        <dbReference type="ARBA" id="ARBA00022650"/>
    </source>
</evidence>
<dbReference type="Gene3D" id="3.40.309.10">
    <property type="entry name" value="Aldehyde Dehydrogenase, Chain A, domain 2"/>
    <property type="match status" value="1"/>
</dbReference>
<dbReference type="InterPro" id="IPR016161">
    <property type="entry name" value="Ald_DH/histidinol_DH"/>
</dbReference>
<dbReference type="Gene3D" id="3.40.605.10">
    <property type="entry name" value="Aldehyde Dehydrogenase, Chain A, domain 1"/>
    <property type="match status" value="1"/>
</dbReference>
<dbReference type="Proteomes" id="UP000219068">
    <property type="component" value="Unassembled WGS sequence"/>
</dbReference>
<keyword evidence="7" id="KW-0963">Cytoplasm</keyword>
<dbReference type="UniPathway" id="UPA00098">
    <property type="reaction ID" value="UER00360"/>
</dbReference>
<keyword evidence="5 7" id="KW-0560">Oxidoreductase</keyword>
<dbReference type="FunFam" id="3.40.309.10:FF:000006">
    <property type="entry name" value="Gamma-glutamyl phosphate reductase"/>
    <property type="match status" value="1"/>
</dbReference>
<dbReference type="PIRSF" id="PIRSF000151">
    <property type="entry name" value="GPR"/>
    <property type="match status" value="1"/>
</dbReference>
<dbReference type="GO" id="GO:0005737">
    <property type="term" value="C:cytoplasm"/>
    <property type="evidence" value="ECO:0007669"/>
    <property type="project" value="UniProtKB-SubCell"/>
</dbReference>